<dbReference type="SUPFAM" id="SSF49344">
    <property type="entry name" value="CBD9-like"/>
    <property type="match status" value="1"/>
</dbReference>
<organism evidence="2 3">
    <name type="scientific">Pseudothauera rhizosphaerae</name>
    <dbReference type="NCBI Taxonomy" id="2565932"/>
    <lineage>
        <taxon>Bacteria</taxon>
        <taxon>Pseudomonadati</taxon>
        <taxon>Pseudomonadota</taxon>
        <taxon>Betaproteobacteria</taxon>
        <taxon>Rhodocyclales</taxon>
        <taxon>Zoogloeaceae</taxon>
        <taxon>Pseudothauera</taxon>
    </lineage>
</organism>
<dbReference type="Proteomes" id="UP000307956">
    <property type="component" value="Unassembled WGS sequence"/>
</dbReference>
<accession>A0A4S4AMI7</accession>
<evidence type="ECO:0000259" key="1">
    <source>
        <dbReference type="Pfam" id="PF19313"/>
    </source>
</evidence>
<dbReference type="Pfam" id="PF19313">
    <property type="entry name" value="DUF5916"/>
    <property type="match status" value="1"/>
</dbReference>
<protein>
    <recommendedName>
        <fullName evidence="1">DUF5916 domain-containing protein</fullName>
    </recommendedName>
</protein>
<dbReference type="Gene3D" id="2.60.40.1190">
    <property type="match status" value="1"/>
</dbReference>
<feature type="domain" description="DUF5916" evidence="1">
    <location>
        <begin position="205"/>
        <end position="269"/>
    </location>
</feature>
<dbReference type="OrthoDB" id="9786766at2"/>
<evidence type="ECO:0000313" key="2">
    <source>
        <dbReference type="EMBL" id="THF60252.1"/>
    </source>
</evidence>
<proteinExistence type="predicted"/>
<name>A0A4S4AMI7_9RHOO</name>
<keyword evidence="3" id="KW-1185">Reference proteome</keyword>
<evidence type="ECO:0000313" key="3">
    <source>
        <dbReference type="Proteomes" id="UP000307956"/>
    </source>
</evidence>
<gene>
    <name evidence="2" type="ORF">E6O51_14580</name>
</gene>
<comment type="caution">
    <text evidence="2">The sequence shown here is derived from an EMBL/GenBank/DDBJ whole genome shotgun (WGS) entry which is preliminary data.</text>
</comment>
<dbReference type="EMBL" id="SSOD01000012">
    <property type="protein sequence ID" value="THF60252.1"/>
    <property type="molecule type" value="Genomic_DNA"/>
</dbReference>
<dbReference type="AlphaFoldDB" id="A0A4S4AMI7"/>
<sequence>MRLWQDARTLFVDIQADDAEPGAIVARQMRRDVEGMLAEDQVTLVIDAEGAGRNGYLFAVNAHGAQFDALIYDGGLMRHDWDAQWTSEARIGADGWRARLAIPLSVFGRGDSATWRINAERWMPRGSERVRLAGARPDKTVYSLGDAIAIPALRSGRDGGGLRIKPSLRVSHESSAASGSGKPEQRIEPGLELFHESHGGLRTTAALNIDFGEAEADERTVNLTRFELFRPEKREFFLRDAGRFSFGGLVEAAVIPYYSRRIGLDAGGRARALDAGLKLTGSAAGLEFGAFAARVAGGATEPGLPDQPSADVAVLRLAKPLDARQRVGLLATRGNPQGTAGSRLWGVDYQFRDTTWSGGRTLEAHGWAMQSTNADAAAGADVTGRAWGGSLAYLNTGPMASAEFQRIGAGFDPALGYLAEANVLRGQGTAGWWHRTRDGASVIPAVDWSYRRTLDGAERTRVLNPEVAYTNAAGDTVMAEVFFEADRLASGYAPVPGTWLAPGSYRWQYLYGLLETSPSRPLWVSAELRAGGYYDGRRNDQFVTLGWKPDSRWEARVGMGRNAITLPTGRFTVKLATLRLDHAPDTRLAQSVLLQWDNVSQALGVSARLRWTDWLGAPGRELVFALDRLGYTGDRREPLPRQTRATLKLVWNLER</sequence>
<dbReference type="InterPro" id="IPR045670">
    <property type="entry name" value="DUF5916"/>
</dbReference>
<reference evidence="2 3" key="1">
    <citation type="submission" date="2019-04" db="EMBL/GenBank/DDBJ databases">
        <title>Azoarcus rhizosphaerae sp. nov. isolated from rhizosphere of Ficus religiosa.</title>
        <authorList>
            <person name="Lin S.-Y."/>
            <person name="Hameed A."/>
            <person name="Hsu Y.-H."/>
            <person name="Young C.-C."/>
        </authorList>
    </citation>
    <scope>NUCLEOTIDE SEQUENCE [LARGE SCALE GENOMIC DNA]</scope>
    <source>
        <strain evidence="2 3">CC-YHH848</strain>
    </source>
</reference>